<dbReference type="AlphaFoldDB" id="A0A0L0S3M0"/>
<evidence type="ECO:0000256" key="1">
    <source>
        <dbReference type="PROSITE-ProRule" id="PRU00346"/>
    </source>
</evidence>
<feature type="domain" description="AdoMet activation" evidence="2">
    <location>
        <begin position="1"/>
        <end position="83"/>
    </location>
</feature>
<keyword evidence="4" id="KW-1185">Reference proteome</keyword>
<keyword evidence="1" id="KW-0808">Transferase</keyword>
<evidence type="ECO:0000313" key="3">
    <source>
        <dbReference type="EMBL" id="KNE56969.1"/>
    </source>
</evidence>
<keyword evidence="1" id="KW-0489">Methyltransferase</keyword>
<gene>
    <name evidence="3" type="ORF">AMAG_17982</name>
</gene>
<organism evidence="3 4">
    <name type="scientific">Allomyces macrogynus (strain ATCC 38327)</name>
    <name type="common">Allomyces javanicus var. macrogynus</name>
    <dbReference type="NCBI Taxonomy" id="578462"/>
    <lineage>
        <taxon>Eukaryota</taxon>
        <taxon>Fungi</taxon>
        <taxon>Fungi incertae sedis</taxon>
        <taxon>Blastocladiomycota</taxon>
        <taxon>Blastocladiomycetes</taxon>
        <taxon>Blastocladiales</taxon>
        <taxon>Blastocladiaceae</taxon>
        <taxon>Allomyces</taxon>
    </lineage>
</organism>
<proteinExistence type="predicted"/>
<dbReference type="GO" id="GO:0032259">
    <property type="term" value="P:methylation"/>
    <property type="evidence" value="ECO:0007669"/>
    <property type="project" value="UniProtKB-KW"/>
</dbReference>
<protein>
    <recommendedName>
        <fullName evidence="2">AdoMet activation domain-containing protein</fullName>
    </recommendedName>
</protein>
<reference evidence="4" key="2">
    <citation type="submission" date="2009-11" db="EMBL/GenBank/DDBJ databases">
        <title>The Genome Sequence of Allomyces macrogynus strain ATCC 38327.</title>
        <authorList>
            <consortium name="The Broad Institute Genome Sequencing Platform"/>
            <person name="Russ C."/>
            <person name="Cuomo C."/>
            <person name="Shea T."/>
            <person name="Young S.K."/>
            <person name="Zeng Q."/>
            <person name="Koehrsen M."/>
            <person name="Haas B."/>
            <person name="Borodovsky M."/>
            <person name="Guigo R."/>
            <person name="Alvarado L."/>
            <person name="Berlin A."/>
            <person name="Borenstein D."/>
            <person name="Chen Z."/>
            <person name="Engels R."/>
            <person name="Freedman E."/>
            <person name="Gellesch M."/>
            <person name="Goldberg J."/>
            <person name="Griggs A."/>
            <person name="Gujja S."/>
            <person name="Heiman D."/>
            <person name="Hepburn T."/>
            <person name="Howarth C."/>
            <person name="Jen D."/>
            <person name="Larson L."/>
            <person name="Lewis B."/>
            <person name="Mehta T."/>
            <person name="Park D."/>
            <person name="Pearson M."/>
            <person name="Roberts A."/>
            <person name="Saif S."/>
            <person name="Shenoy N."/>
            <person name="Sisk P."/>
            <person name="Stolte C."/>
            <person name="Sykes S."/>
            <person name="Walk T."/>
            <person name="White J."/>
            <person name="Yandava C."/>
            <person name="Burger G."/>
            <person name="Gray M.W."/>
            <person name="Holland P.W.H."/>
            <person name="King N."/>
            <person name="Lang F.B.F."/>
            <person name="Roger A.J."/>
            <person name="Ruiz-Trillo I."/>
            <person name="Lander E."/>
            <person name="Nusbaum C."/>
        </authorList>
    </citation>
    <scope>NUCLEOTIDE SEQUENCE [LARGE SCALE GENOMIC DNA]</scope>
    <source>
        <strain evidence="4">ATCC 38327</strain>
    </source>
</reference>
<dbReference type="GO" id="GO:0008705">
    <property type="term" value="F:methionine synthase activity"/>
    <property type="evidence" value="ECO:0007669"/>
    <property type="project" value="InterPro"/>
</dbReference>
<dbReference type="Gene3D" id="3.10.196.10">
    <property type="entry name" value="Vitamin B12-dependent methionine synthase, activation domain"/>
    <property type="match status" value="1"/>
</dbReference>
<dbReference type="STRING" id="578462.A0A0L0S3M0"/>
<dbReference type="PROSITE" id="PS50974">
    <property type="entry name" value="ADOMET_ACTIVATION"/>
    <property type="match status" value="1"/>
</dbReference>
<reference evidence="3 4" key="1">
    <citation type="submission" date="2009-11" db="EMBL/GenBank/DDBJ databases">
        <title>Annotation of Allomyces macrogynus ATCC 38327.</title>
        <authorList>
            <consortium name="The Broad Institute Genome Sequencing Platform"/>
            <person name="Russ C."/>
            <person name="Cuomo C."/>
            <person name="Burger G."/>
            <person name="Gray M.W."/>
            <person name="Holland P.W.H."/>
            <person name="King N."/>
            <person name="Lang F.B.F."/>
            <person name="Roger A.J."/>
            <person name="Ruiz-Trillo I."/>
            <person name="Young S.K."/>
            <person name="Zeng Q."/>
            <person name="Gargeya S."/>
            <person name="Fitzgerald M."/>
            <person name="Haas B."/>
            <person name="Abouelleil A."/>
            <person name="Alvarado L."/>
            <person name="Arachchi H.M."/>
            <person name="Berlin A."/>
            <person name="Chapman S.B."/>
            <person name="Gearin G."/>
            <person name="Goldberg J."/>
            <person name="Griggs A."/>
            <person name="Gujja S."/>
            <person name="Hansen M."/>
            <person name="Heiman D."/>
            <person name="Howarth C."/>
            <person name="Larimer J."/>
            <person name="Lui A."/>
            <person name="MacDonald P.J.P."/>
            <person name="McCowen C."/>
            <person name="Montmayeur A."/>
            <person name="Murphy C."/>
            <person name="Neiman D."/>
            <person name="Pearson M."/>
            <person name="Priest M."/>
            <person name="Roberts A."/>
            <person name="Saif S."/>
            <person name="Shea T."/>
            <person name="Sisk P."/>
            <person name="Stolte C."/>
            <person name="Sykes S."/>
            <person name="Wortman J."/>
            <person name="Nusbaum C."/>
            <person name="Birren B."/>
        </authorList>
    </citation>
    <scope>NUCLEOTIDE SEQUENCE [LARGE SCALE GENOMIC DNA]</scope>
    <source>
        <strain evidence="3 4">ATCC 38327</strain>
    </source>
</reference>
<dbReference type="Proteomes" id="UP000054350">
    <property type="component" value="Unassembled WGS sequence"/>
</dbReference>
<dbReference type="InterPro" id="IPR004223">
    <property type="entry name" value="VitB12-dep_Met_synth_activ_dom"/>
</dbReference>
<dbReference type="Pfam" id="PF02965">
    <property type="entry name" value="Met_synt_B12"/>
    <property type="match status" value="1"/>
</dbReference>
<dbReference type="VEuPathDB" id="FungiDB:AMAG_17982"/>
<dbReference type="EMBL" id="GG745331">
    <property type="protein sequence ID" value="KNE56969.1"/>
    <property type="molecule type" value="Genomic_DNA"/>
</dbReference>
<evidence type="ECO:0000313" key="4">
    <source>
        <dbReference type="Proteomes" id="UP000054350"/>
    </source>
</evidence>
<accession>A0A0L0S3M0</accession>
<sequence>MPKALADRLAEALAEDLHERVRRDLWGYAPNEALTGVLPAGGQQERKEAVNQHIRSAWMRPGEKHLRVKPICGLRTNVRVERG</sequence>
<dbReference type="InterPro" id="IPR037010">
    <property type="entry name" value="VitB12-dep_Met_synth_activ_sf"/>
</dbReference>
<name>A0A0L0S3M0_ALLM3</name>
<evidence type="ECO:0000259" key="2">
    <source>
        <dbReference type="PROSITE" id="PS50974"/>
    </source>
</evidence>
<dbReference type="SUPFAM" id="SSF56507">
    <property type="entry name" value="Methionine synthase activation domain-like"/>
    <property type="match status" value="1"/>
</dbReference>